<evidence type="ECO:0000313" key="2">
    <source>
        <dbReference type="EMBL" id="QHS87518.1"/>
    </source>
</evidence>
<keyword evidence="1" id="KW-1133">Transmembrane helix</keyword>
<dbReference type="EMBL" id="MN739082">
    <property type="protein sequence ID" value="QHS87518.1"/>
    <property type="molecule type" value="Genomic_DNA"/>
</dbReference>
<proteinExistence type="predicted"/>
<sequence>MAFLLKNLCTPAYFYFIISIIAISIMAIQNYGNTNTYCLGEYSCEVSSTFLLFLIKLAYVLLWTWILNLICQAGVPSLSWFLVLLPFIMMFLLIAMMFLV</sequence>
<feature type="transmembrane region" description="Helical" evidence="1">
    <location>
        <begin position="12"/>
        <end position="31"/>
    </location>
</feature>
<dbReference type="AlphaFoldDB" id="A0A6C0B7P6"/>
<protein>
    <submittedName>
        <fullName evidence="2">Uncharacterized protein</fullName>
    </submittedName>
</protein>
<keyword evidence="1" id="KW-0812">Transmembrane</keyword>
<organism evidence="2">
    <name type="scientific">viral metagenome</name>
    <dbReference type="NCBI Taxonomy" id="1070528"/>
    <lineage>
        <taxon>unclassified sequences</taxon>
        <taxon>metagenomes</taxon>
        <taxon>organismal metagenomes</taxon>
    </lineage>
</organism>
<feature type="transmembrane region" description="Helical" evidence="1">
    <location>
        <begin position="78"/>
        <end position="99"/>
    </location>
</feature>
<evidence type="ECO:0000256" key="1">
    <source>
        <dbReference type="SAM" id="Phobius"/>
    </source>
</evidence>
<keyword evidence="1" id="KW-0472">Membrane</keyword>
<accession>A0A6C0B7P6</accession>
<name>A0A6C0B7P6_9ZZZZ</name>
<reference evidence="2" key="1">
    <citation type="journal article" date="2020" name="Nature">
        <title>Giant virus diversity and host interactions through global metagenomics.</title>
        <authorList>
            <person name="Schulz F."/>
            <person name="Roux S."/>
            <person name="Paez-Espino D."/>
            <person name="Jungbluth S."/>
            <person name="Walsh D.A."/>
            <person name="Denef V.J."/>
            <person name="McMahon K.D."/>
            <person name="Konstantinidis K.T."/>
            <person name="Eloe-Fadrosh E.A."/>
            <person name="Kyrpides N.C."/>
            <person name="Woyke T."/>
        </authorList>
    </citation>
    <scope>NUCLEOTIDE SEQUENCE</scope>
    <source>
        <strain evidence="2">GVMAG-M-3300010157-4</strain>
    </source>
</reference>
<feature type="transmembrane region" description="Helical" evidence="1">
    <location>
        <begin position="51"/>
        <end position="71"/>
    </location>
</feature>